<name>A0ABQ6F975_9RHOO</name>
<reference evidence="2" key="1">
    <citation type="journal article" date="2019" name="Int. J. Syst. Evol. Microbiol.">
        <title>The Global Catalogue of Microorganisms (GCM) 10K type strain sequencing project: providing services to taxonomists for standard genome sequencing and annotation.</title>
        <authorList>
            <consortium name="The Broad Institute Genomics Platform"/>
            <consortium name="The Broad Institute Genome Sequencing Center for Infectious Disease"/>
            <person name="Wu L."/>
            <person name="Ma J."/>
        </authorList>
    </citation>
    <scope>NUCLEOTIDE SEQUENCE [LARGE SCALE GENOMIC DNA]</scope>
    <source>
        <strain evidence="2">NBRC 102407</strain>
    </source>
</reference>
<evidence type="ECO:0000313" key="1">
    <source>
        <dbReference type="EMBL" id="GLT21824.1"/>
    </source>
</evidence>
<protein>
    <recommendedName>
        <fullName evidence="3">PDZ domain-containing protein</fullName>
    </recommendedName>
</protein>
<accession>A0ABQ6F975</accession>
<gene>
    <name evidence="1" type="ORF">GCM10007933_12780</name>
</gene>
<dbReference type="PROSITE" id="PS51257">
    <property type="entry name" value="PROKAR_LIPOPROTEIN"/>
    <property type="match status" value="1"/>
</dbReference>
<dbReference type="Proteomes" id="UP001157167">
    <property type="component" value="Unassembled WGS sequence"/>
</dbReference>
<sequence length="461" mass="49823">MRLLSRWTSLVVVLVALLLGGCGGMKYTVDDGRKVNETLLGNLRALGHGERALRPAIVRSAALKDPDCSHQWELPFSVATSYEWEEDDRVAWVRALQVDERLTVVAAAPDIGLAPGDKIVEIKGYKKNDANKMLAELAELRDDGEPFPIRTAAGKTVTIKPLQVCRGYARLAPPVTPGYQDFHWLMSIHPLEIFGPQITPDEALWMVLWTQGLSEEGGARMKTYHYSKEIVSTLFEIASLATGLNAAAQAAKVAANQAAQAAAAAAAKSASEAVAKQALQEAARKLAEQAAQDYVQKIGEEVVKSVGRQAGNVLRDTFMARMGMAVSSLSWVATTAFDDADRWAYDRIGKLGGDPLAGATLHQKLLDQNRISNVFVLDEERLAKFVNLARQTQREEMLAAVLKGASLEAFTLKLSDLPSASDEIGGMALASDSEEIKPPSGLGQTGLIDAMLRMPLESGDE</sequence>
<keyword evidence="2" id="KW-1185">Reference proteome</keyword>
<organism evidence="1 2">
    <name type="scientific">Zoogloea oryzae</name>
    <dbReference type="NCBI Taxonomy" id="310767"/>
    <lineage>
        <taxon>Bacteria</taxon>
        <taxon>Pseudomonadati</taxon>
        <taxon>Pseudomonadota</taxon>
        <taxon>Betaproteobacteria</taxon>
        <taxon>Rhodocyclales</taxon>
        <taxon>Zoogloeaceae</taxon>
        <taxon>Zoogloea</taxon>
    </lineage>
</organism>
<comment type="caution">
    <text evidence="1">The sequence shown here is derived from an EMBL/GenBank/DDBJ whole genome shotgun (WGS) entry which is preliminary data.</text>
</comment>
<dbReference type="EMBL" id="BSPX01000013">
    <property type="protein sequence ID" value="GLT21824.1"/>
    <property type="molecule type" value="Genomic_DNA"/>
</dbReference>
<evidence type="ECO:0008006" key="3">
    <source>
        <dbReference type="Google" id="ProtNLM"/>
    </source>
</evidence>
<evidence type="ECO:0000313" key="2">
    <source>
        <dbReference type="Proteomes" id="UP001157167"/>
    </source>
</evidence>
<proteinExistence type="predicted"/>
<dbReference type="RefSeq" id="WP_284187210.1">
    <property type="nucleotide sequence ID" value="NZ_BSPX01000013.1"/>
</dbReference>